<feature type="transmembrane region" description="Helical" evidence="1">
    <location>
        <begin position="193"/>
        <end position="212"/>
    </location>
</feature>
<evidence type="ECO:0000256" key="1">
    <source>
        <dbReference type="SAM" id="Phobius"/>
    </source>
</evidence>
<name>E0RUN4_BUTPB</name>
<dbReference type="AlphaFoldDB" id="E0RUN4"/>
<dbReference type="STRING" id="515622.bpr_I1337"/>
<feature type="transmembrane region" description="Helical" evidence="1">
    <location>
        <begin position="233"/>
        <end position="255"/>
    </location>
</feature>
<sequence>MQDELLIAKTEKKVYEILPHDPETMAATLFVIGMAAYYLWRMFVITPQHEELESFFLFINNGPLYSAMNWPSPNNHIGYSVLSAFLNYFGNNYIGLRGVSFICAISNLILVYRICKKYFTHAMPFGATVLYASMQVVSDYAVQGRGYTLATFCFLLAFYCITEICKLGETKKIHVVTFIICVVYGVYTTPSSIYWAVPVCLTALVFLFINGFRSRQVYDSDSENIYLRKLNSFLASVGVCIFSTLMLYTVIWLMVGARQLIGTEGSQFFGDTDLTVLIRNPVQALGTGIRFMNDQRRMSIGEVDLFRDMFLTWIVDLLNYMLPGLWLILLGFIISGLIIMITECIRHFAYSRTVLNLMAIINIGYVILILISTHNLPSLRGFGYGSFIMTICICSTVEKVINVGVRSYNKYVGDDRQSETHRENEYVKSTGKWYDGIGVYIPVAVIILLFVVRLFDKTYTSQIATRENDILNAMYIADISHRKNPCVLDIDQDYLLNFAFDIDCPNTNVNGCDVVILDRNLMTPGYNGEYASRFYQSYETIDWEYLDTMHIQYENDSIILYTR</sequence>
<evidence type="ECO:0000313" key="4">
    <source>
        <dbReference type="Proteomes" id="UP000001299"/>
    </source>
</evidence>
<dbReference type="RefSeq" id="WP_013280729.1">
    <property type="nucleotide sequence ID" value="NC_014387.1"/>
</dbReference>
<dbReference type="Pfam" id="PF13231">
    <property type="entry name" value="PMT_2"/>
    <property type="match status" value="1"/>
</dbReference>
<feature type="transmembrane region" description="Helical" evidence="1">
    <location>
        <begin position="172"/>
        <end position="187"/>
    </location>
</feature>
<evidence type="ECO:0000313" key="3">
    <source>
        <dbReference type="EMBL" id="ADL34075.1"/>
    </source>
</evidence>
<reference evidence="3 4" key="1">
    <citation type="journal article" date="2010" name="PLoS ONE">
        <title>The glycobiome of the rumen bacterium Butyrivibrio proteoclasticus B316(T) highlights adaptation to a polysaccharide-rich environment.</title>
        <authorList>
            <person name="Kelly W.J."/>
            <person name="Leahy S.C."/>
            <person name="Altermann E."/>
            <person name="Yeoman C.J."/>
            <person name="Dunne J.C."/>
            <person name="Kong Z."/>
            <person name="Pacheco D.M."/>
            <person name="Li D."/>
            <person name="Noel S.J."/>
            <person name="Moon C.D."/>
            <person name="Cookson A.L."/>
            <person name="Attwood G.T."/>
        </authorList>
    </citation>
    <scope>NUCLEOTIDE SEQUENCE [LARGE SCALE GENOMIC DNA]</scope>
    <source>
        <strain evidence="4">ATCC 51982 / DSM 14932 / B316</strain>
    </source>
</reference>
<feature type="transmembrane region" description="Helical" evidence="1">
    <location>
        <begin position="146"/>
        <end position="165"/>
    </location>
</feature>
<feature type="transmembrane region" description="Helical" evidence="1">
    <location>
        <begin position="320"/>
        <end position="341"/>
    </location>
</feature>
<dbReference type="InterPro" id="IPR038731">
    <property type="entry name" value="RgtA/B/C-like"/>
</dbReference>
<feature type="domain" description="Glycosyltransferase RgtA/B/C/D-like" evidence="2">
    <location>
        <begin position="82"/>
        <end position="213"/>
    </location>
</feature>
<dbReference type="KEGG" id="bpb:bpr_I1337"/>
<accession>E0RUN4</accession>
<feature type="transmembrane region" description="Helical" evidence="1">
    <location>
        <begin position="24"/>
        <end position="40"/>
    </location>
</feature>
<protein>
    <recommendedName>
        <fullName evidence="2">Glycosyltransferase RgtA/B/C/D-like domain-containing protein</fullName>
    </recommendedName>
</protein>
<keyword evidence="1" id="KW-1133">Transmembrane helix</keyword>
<proteinExistence type="predicted"/>
<feature type="transmembrane region" description="Helical" evidence="1">
    <location>
        <begin position="437"/>
        <end position="455"/>
    </location>
</feature>
<feature type="transmembrane region" description="Helical" evidence="1">
    <location>
        <begin position="118"/>
        <end position="134"/>
    </location>
</feature>
<keyword evidence="4" id="KW-1185">Reference proteome</keyword>
<keyword evidence="1" id="KW-0472">Membrane</keyword>
<dbReference type="HOGENOM" id="CLU_483728_0_0_9"/>
<feature type="transmembrane region" description="Helical" evidence="1">
    <location>
        <begin position="92"/>
        <end position="111"/>
    </location>
</feature>
<evidence type="ECO:0000259" key="2">
    <source>
        <dbReference type="Pfam" id="PF13231"/>
    </source>
</evidence>
<dbReference type="EMBL" id="CP001810">
    <property type="protein sequence ID" value="ADL34075.1"/>
    <property type="molecule type" value="Genomic_DNA"/>
</dbReference>
<gene>
    <name evidence="3" type="ordered locus">bpr_I1337</name>
</gene>
<dbReference type="eggNOG" id="COG1807">
    <property type="taxonomic scope" value="Bacteria"/>
</dbReference>
<feature type="transmembrane region" description="Helical" evidence="1">
    <location>
        <begin position="353"/>
        <end position="371"/>
    </location>
</feature>
<keyword evidence="1" id="KW-0812">Transmembrane</keyword>
<organism evidence="3 4">
    <name type="scientific">Butyrivibrio proteoclasticus (strain ATCC 51982 / DSM 14932 / B316)</name>
    <name type="common">Clostridium proteoclasticum</name>
    <dbReference type="NCBI Taxonomy" id="515622"/>
    <lineage>
        <taxon>Bacteria</taxon>
        <taxon>Bacillati</taxon>
        <taxon>Bacillota</taxon>
        <taxon>Clostridia</taxon>
        <taxon>Lachnospirales</taxon>
        <taxon>Lachnospiraceae</taxon>
        <taxon>Butyrivibrio</taxon>
    </lineage>
</organism>
<dbReference type="Proteomes" id="UP000001299">
    <property type="component" value="Chromosome 1"/>
</dbReference>